<keyword evidence="2" id="KW-1185">Reference proteome</keyword>
<dbReference type="EMBL" id="JAIWQS010000005">
    <property type="protein sequence ID" value="KAJ8766590.1"/>
    <property type="molecule type" value="Genomic_DNA"/>
</dbReference>
<dbReference type="Proteomes" id="UP001159364">
    <property type="component" value="Linkage Group LG05"/>
</dbReference>
<sequence length="211" mass="24675">MPCFNPENKPSITKKVWNSFITSVQKKLTRFRRSKLLNRASEHLLELHRRASSVAILRLLTHHYHFHHDCFSYNHSHLSHQSQPEQDDLHRVDTRTSQTQINHIVEKPVLSPGDYCKPHEDHSEEVKDVTVEVEVTDSNYSDEDAVEDYDNNCDDGDKMKGTFNEKNESVAMQLYGVDARAQEFIEKMKRRWRLEIQAAKENHESDSDSCI</sequence>
<comment type="caution">
    <text evidence="1">The sequence shown here is derived from an EMBL/GenBank/DDBJ whole genome shotgun (WGS) entry which is preliminary data.</text>
</comment>
<evidence type="ECO:0000313" key="2">
    <source>
        <dbReference type="Proteomes" id="UP001159364"/>
    </source>
</evidence>
<proteinExistence type="predicted"/>
<reference evidence="1 2" key="1">
    <citation type="submission" date="2021-09" db="EMBL/GenBank/DDBJ databases">
        <title>Genomic insights and catalytic innovation underlie evolution of tropane alkaloids biosynthesis.</title>
        <authorList>
            <person name="Wang Y.-J."/>
            <person name="Tian T."/>
            <person name="Huang J.-P."/>
            <person name="Huang S.-X."/>
        </authorList>
    </citation>
    <scope>NUCLEOTIDE SEQUENCE [LARGE SCALE GENOMIC DNA]</scope>
    <source>
        <strain evidence="1">KIB-2018</strain>
        <tissue evidence="1">Leaf</tissue>
    </source>
</reference>
<accession>A0AAV8TKL9</accession>
<organism evidence="1 2">
    <name type="scientific">Erythroxylum novogranatense</name>
    <dbReference type="NCBI Taxonomy" id="1862640"/>
    <lineage>
        <taxon>Eukaryota</taxon>
        <taxon>Viridiplantae</taxon>
        <taxon>Streptophyta</taxon>
        <taxon>Embryophyta</taxon>
        <taxon>Tracheophyta</taxon>
        <taxon>Spermatophyta</taxon>
        <taxon>Magnoliopsida</taxon>
        <taxon>eudicotyledons</taxon>
        <taxon>Gunneridae</taxon>
        <taxon>Pentapetalae</taxon>
        <taxon>rosids</taxon>
        <taxon>fabids</taxon>
        <taxon>Malpighiales</taxon>
        <taxon>Erythroxylaceae</taxon>
        <taxon>Erythroxylum</taxon>
    </lineage>
</organism>
<evidence type="ECO:0000313" key="1">
    <source>
        <dbReference type="EMBL" id="KAJ8766590.1"/>
    </source>
</evidence>
<gene>
    <name evidence="1" type="ORF">K2173_023837</name>
</gene>
<protein>
    <submittedName>
        <fullName evidence="1">Uncharacterized protein</fullName>
    </submittedName>
</protein>
<name>A0AAV8TKL9_9ROSI</name>
<dbReference type="AlphaFoldDB" id="A0AAV8TKL9"/>